<feature type="domain" description="Integrase catalytic" evidence="1">
    <location>
        <begin position="165"/>
        <end position="326"/>
    </location>
</feature>
<keyword evidence="3" id="KW-1185">Reference proteome</keyword>
<dbReference type="KEGG" id="abat:CFX1CAM_0085"/>
<dbReference type="Pfam" id="PF13565">
    <property type="entry name" value="HTH_32"/>
    <property type="match status" value="1"/>
</dbReference>
<dbReference type="AlphaFoldDB" id="A0A1Y6K0I4"/>
<dbReference type="InterPro" id="IPR036397">
    <property type="entry name" value="RNaseH_sf"/>
</dbReference>
<dbReference type="GO" id="GO:0015074">
    <property type="term" value="P:DNA integration"/>
    <property type="evidence" value="ECO:0007669"/>
    <property type="project" value="InterPro"/>
</dbReference>
<dbReference type="PROSITE" id="PS50994">
    <property type="entry name" value="INTEGRASE"/>
    <property type="match status" value="1"/>
</dbReference>
<dbReference type="InterPro" id="IPR012337">
    <property type="entry name" value="RNaseH-like_sf"/>
</dbReference>
<name>A0A1Y6K0I4_9CHLR</name>
<organism evidence="2 3">
    <name type="scientific">Candidatus Brevifilum fermentans</name>
    <dbReference type="NCBI Taxonomy" id="1986204"/>
    <lineage>
        <taxon>Bacteria</taxon>
        <taxon>Bacillati</taxon>
        <taxon>Chloroflexota</taxon>
        <taxon>Anaerolineae</taxon>
        <taxon>Anaerolineales</taxon>
        <taxon>Anaerolineaceae</taxon>
        <taxon>Candidatus Brevifilum</taxon>
    </lineage>
</organism>
<dbReference type="GO" id="GO:0003676">
    <property type="term" value="F:nucleic acid binding"/>
    <property type="evidence" value="ECO:0007669"/>
    <property type="project" value="InterPro"/>
</dbReference>
<gene>
    <name evidence="2" type="ORF">CFX1CAM_0085</name>
</gene>
<dbReference type="InterPro" id="IPR001584">
    <property type="entry name" value="Integrase_cat-core"/>
</dbReference>
<dbReference type="SUPFAM" id="SSF46689">
    <property type="entry name" value="Homeodomain-like"/>
    <property type="match status" value="1"/>
</dbReference>
<dbReference type="Proteomes" id="UP000195514">
    <property type="component" value="Chromosome I"/>
</dbReference>
<evidence type="ECO:0000259" key="1">
    <source>
        <dbReference type="PROSITE" id="PS50994"/>
    </source>
</evidence>
<dbReference type="EMBL" id="LT859958">
    <property type="protein sequence ID" value="SMX53151.1"/>
    <property type="molecule type" value="Genomic_DNA"/>
</dbReference>
<sequence length="337" mass="39762">MRQIYLQRQFYQLAKRMPPKLSEEAKSRLRMVRAWQALRQQGLPGGKAAEVMGISRATLYRWNGRLESEGLKGLEQRSRRPKRVRQRQWGSKEITLILELRTLYPRWGKEKLAVLARREGTNLSVRILKYIQQRGYLKDNVLYRPRYTKRRPKRPYAIRKPKDYRVDAPGDLVQIDTLDIHPFPQVHFKHFTARDVISRWDVIETFPSASSANAKAFLSTVIKRMPFPVKAVQVDGGSEFKKHFEESCAELGLKLFVLPPRSPKLNGRVERAHRTHLDEFYSAYPIDFTSPTLNKVLEEWERIYNKVRPHRALDNLTPYEYIQQNYPSMIPQLSHMY</sequence>
<dbReference type="OrthoDB" id="151548at2"/>
<dbReference type="PANTHER" id="PTHR35004:SF7">
    <property type="entry name" value="INTEGRASE PROTEIN"/>
    <property type="match status" value="1"/>
</dbReference>
<dbReference type="SUPFAM" id="SSF53098">
    <property type="entry name" value="Ribonuclease H-like"/>
    <property type="match status" value="1"/>
</dbReference>
<proteinExistence type="predicted"/>
<protein>
    <submittedName>
        <fullName evidence="2">Integrase catalytic region</fullName>
    </submittedName>
</protein>
<dbReference type="Pfam" id="PF13683">
    <property type="entry name" value="rve_3"/>
    <property type="match status" value="1"/>
</dbReference>
<dbReference type="PANTHER" id="PTHR35004">
    <property type="entry name" value="TRANSPOSASE RV3428C-RELATED"/>
    <property type="match status" value="1"/>
</dbReference>
<reference evidence="3" key="1">
    <citation type="submission" date="2017-05" db="EMBL/GenBank/DDBJ databases">
        <authorList>
            <person name="Kirkegaard R."/>
            <person name="Mcilroy J S."/>
        </authorList>
    </citation>
    <scope>NUCLEOTIDE SEQUENCE [LARGE SCALE GENOMIC DNA]</scope>
</reference>
<evidence type="ECO:0000313" key="2">
    <source>
        <dbReference type="EMBL" id="SMX53151.1"/>
    </source>
</evidence>
<dbReference type="RefSeq" id="WP_087861108.1">
    <property type="nucleotide sequence ID" value="NZ_LT859958.1"/>
</dbReference>
<dbReference type="Gene3D" id="3.30.420.10">
    <property type="entry name" value="Ribonuclease H-like superfamily/Ribonuclease H"/>
    <property type="match status" value="1"/>
</dbReference>
<evidence type="ECO:0000313" key="3">
    <source>
        <dbReference type="Proteomes" id="UP000195514"/>
    </source>
</evidence>
<dbReference type="InterPro" id="IPR009057">
    <property type="entry name" value="Homeodomain-like_sf"/>
</dbReference>
<accession>A0A1Y6K0I4</accession>